<sequence>MIINNNTELTFQSNIDWNALTVITLYSTVSLILQSRIKSHGLKPLYEAINVKELISELKKNATVTIEKIREVSTLNDDLYYFISELHYQEKTYDLKTYNLESLKYNICNYSKSTLQNDYLMYEMNGTTYIGIDQALSFKVSNTALTIESKDGNFKIQEDVFTINKTLQAIHKRCDNQNINFFGYVNYNLAKYLYLELQSEQEKELLYFFVPSIEVKIHNNHMVIRYLESNPFSELDKVYEDVTLKNSPLPNDTEQSLINQKCDMYKNNVIKAVEDIKNNMYSKVILSRRIVISDRIHMIRSYFLGLRVNNPARSYLFDINSMKLFGFSPETILQVDNDNKVLTFPLAGTRKNQAHLKKELLTDIKEVGEHAVSVKLAIDELKEVCQKDTVKVDEFMHIYERGSVQHLGSRVSGILKNNNYWNALLSLYPAVTASGIPRKESVQAIEKYEDEERDLYSGGVFLIHQDIGFDVALILRSIFQNENETHAQVGAGIVEKSKPDREFEETCEKLSSVLQSLSM</sequence>
<dbReference type="NCBIfam" id="TIGR03494">
    <property type="entry name" value="salicyl_syn"/>
    <property type="match status" value="1"/>
</dbReference>
<gene>
    <name evidence="6" type="primary">mbtI</name>
    <name evidence="6" type="ORF">NCTC11807_00109</name>
</gene>
<dbReference type="GeneID" id="63935323"/>
<dbReference type="AlphaFoldDB" id="A0A380GY84"/>
<evidence type="ECO:0000259" key="5">
    <source>
        <dbReference type="Pfam" id="PF00425"/>
    </source>
</evidence>
<dbReference type="Proteomes" id="UP000255425">
    <property type="component" value="Unassembled WGS sequence"/>
</dbReference>
<dbReference type="EMBL" id="UHDZ01000001">
    <property type="protein sequence ID" value="SUM67054.1"/>
    <property type="molecule type" value="Genomic_DNA"/>
</dbReference>
<evidence type="ECO:0000256" key="1">
    <source>
        <dbReference type="ARBA" id="ARBA00001946"/>
    </source>
</evidence>
<evidence type="ECO:0000256" key="3">
    <source>
        <dbReference type="ARBA" id="ARBA00022842"/>
    </source>
</evidence>
<organism evidence="6 7">
    <name type="scientific">Staphylococcus saccharolyticus</name>
    <dbReference type="NCBI Taxonomy" id="33028"/>
    <lineage>
        <taxon>Bacteria</taxon>
        <taxon>Bacillati</taxon>
        <taxon>Bacillota</taxon>
        <taxon>Bacilli</taxon>
        <taxon>Bacillales</taxon>
        <taxon>Staphylococcaceae</taxon>
        <taxon>Staphylococcus</taxon>
    </lineage>
</organism>
<keyword evidence="7" id="KW-1185">Reference proteome</keyword>
<dbReference type="PANTHER" id="PTHR11236:SF48">
    <property type="entry name" value="ISOCHORISMATE SYNTHASE MENF"/>
    <property type="match status" value="1"/>
</dbReference>
<evidence type="ECO:0000313" key="7">
    <source>
        <dbReference type="Proteomes" id="UP000255425"/>
    </source>
</evidence>
<dbReference type="GO" id="GO:0000162">
    <property type="term" value="P:L-tryptophan biosynthetic process"/>
    <property type="evidence" value="ECO:0007669"/>
    <property type="project" value="TreeGrafter"/>
</dbReference>
<keyword evidence="2" id="KW-0479">Metal-binding</keyword>
<dbReference type="GO" id="GO:0016833">
    <property type="term" value="F:oxo-acid-lyase activity"/>
    <property type="evidence" value="ECO:0007669"/>
    <property type="project" value="InterPro"/>
</dbReference>
<evidence type="ECO:0000313" key="6">
    <source>
        <dbReference type="EMBL" id="SUM67054.1"/>
    </source>
</evidence>
<dbReference type="Pfam" id="PF00425">
    <property type="entry name" value="Chorismate_bind"/>
    <property type="match status" value="1"/>
</dbReference>
<dbReference type="InterPro" id="IPR019996">
    <property type="entry name" value="Salicylate_synthase"/>
</dbReference>
<dbReference type="InterPro" id="IPR005801">
    <property type="entry name" value="ADC_synthase"/>
</dbReference>
<dbReference type="InterPro" id="IPR019999">
    <property type="entry name" value="Anth_synth_I-like"/>
</dbReference>
<dbReference type="InterPro" id="IPR015890">
    <property type="entry name" value="Chorismate_C"/>
</dbReference>
<dbReference type="Gene3D" id="3.60.120.10">
    <property type="entry name" value="Anthranilate synthase"/>
    <property type="match status" value="1"/>
</dbReference>
<dbReference type="GO" id="GO:0046872">
    <property type="term" value="F:metal ion binding"/>
    <property type="evidence" value="ECO:0007669"/>
    <property type="project" value="UniProtKB-KW"/>
</dbReference>
<name>A0A380GY84_9STAP</name>
<reference evidence="6 7" key="1">
    <citation type="submission" date="2018-06" db="EMBL/GenBank/DDBJ databases">
        <authorList>
            <consortium name="Pathogen Informatics"/>
            <person name="Doyle S."/>
        </authorList>
    </citation>
    <scope>NUCLEOTIDE SEQUENCE [LARGE SCALE GENOMIC DNA]</scope>
    <source>
        <strain evidence="6 7">NCTC11807</strain>
    </source>
</reference>
<comment type="cofactor">
    <cofactor evidence="1">
        <name>Mg(2+)</name>
        <dbReference type="ChEBI" id="CHEBI:18420"/>
    </cofactor>
</comment>
<evidence type="ECO:0000256" key="2">
    <source>
        <dbReference type="ARBA" id="ARBA00022723"/>
    </source>
</evidence>
<keyword evidence="3" id="KW-0460">Magnesium</keyword>
<dbReference type="PANTHER" id="PTHR11236">
    <property type="entry name" value="AMINOBENZOATE/ANTHRANILATE SYNTHASE"/>
    <property type="match status" value="1"/>
</dbReference>
<dbReference type="GO" id="GO:0008909">
    <property type="term" value="F:isochorismate synthase activity"/>
    <property type="evidence" value="ECO:0007669"/>
    <property type="project" value="InterPro"/>
</dbReference>
<dbReference type="RefSeq" id="WP_232619727.1">
    <property type="nucleotide sequence ID" value="NZ_CP066042.1"/>
</dbReference>
<dbReference type="EC" id="4.1.3.-" evidence="6"/>
<protein>
    <submittedName>
        <fullName evidence="6">Anthranilate synthase component I</fullName>
        <ecNumber evidence="6">4.1.3.-</ecNumber>
    </submittedName>
</protein>
<proteinExistence type="predicted"/>
<evidence type="ECO:0000256" key="4">
    <source>
        <dbReference type="ARBA" id="ARBA00023239"/>
    </source>
</evidence>
<keyword evidence="4 6" id="KW-0456">Lyase</keyword>
<accession>A0A380GY84</accession>
<dbReference type="SUPFAM" id="SSF56322">
    <property type="entry name" value="ADC synthase"/>
    <property type="match status" value="1"/>
</dbReference>
<feature type="domain" description="Chorismate-utilising enzyme C-terminal" evidence="5">
    <location>
        <begin position="264"/>
        <end position="509"/>
    </location>
</feature>